<keyword evidence="2" id="KW-1185">Reference proteome</keyword>
<comment type="caution">
    <text evidence="1">The sequence shown here is derived from an EMBL/GenBank/DDBJ whole genome shotgun (WGS) entry which is preliminary data.</text>
</comment>
<dbReference type="AlphaFoldDB" id="A0A6G0TGK2"/>
<evidence type="ECO:0000313" key="2">
    <source>
        <dbReference type="Proteomes" id="UP000475862"/>
    </source>
</evidence>
<dbReference type="Proteomes" id="UP000475862">
    <property type="component" value="Unassembled WGS sequence"/>
</dbReference>
<accession>A0A6G0TGK2</accession>
<reference evidence="1 2" key="1">
    <citation type="submission" date="2019-08" db="EMBL/GenBank/DDBJ databases">
        <title>The genome of the soybean aphid Biotype 1, its phylome, world population structure and adaptation to the North American continent.</title>
        <authorList>
            <person name="Giordano R."/>
            <person name="Donthu R.K."/>
            <person name="Hernandez A.G."/>
            <person name="Wright C.L."/>
            <person name="Zimin A.V."/>
        </authorList>
    </citation>
    <scope>NUCLEOTIDE SEQUENCE [LARGE SCALE GENOMIC DNA]</scope>
    <source>
        <tissue evidence="1">Whole aphids</tissue>
    </source>
</reference>
<proteinExistence type="predicted"/>
<dbReference type="EMBL" id="VYZN01000038">
    <property type="protein sequence ID" value="KAE9532550.1"/>
    <property type="molecule type" value="Genomic_DNA"/>
</dbReference>
<evidence type="ECO:0000313" key="1">
    <source>
        <dbReference type="EMBL" id="KAE9532550.1"/>
    </source>
</evidence>
<organism evidence="1 2">
    <name type="scientific">Aphis glycines</name>
    <name type="common">Soybean aphid</name>
    <dbReference type="NCBI Taxonomy" id="307491"/>
    <lineage>
        <taxon>Eukaryota</taxon>
        <taxon>Metazoa</taxon>
        <taxon>Ecdysozoa</taxon>
        <taxon>Arthropoda</taxon>
        <taxon>Hexapoda</taxon>
        <taxon>Insecta</taxon>
        <taxon>Pterygota</taxon>
        <taxon>Neoptera</taxon>
        <taxon>Paraneoptera</taxon>
        <taxon>Hemiptera</taxon>
        <taxon>Sternorrhyncha</taxon>
        <taxon>Aphidomorpha</taxon>
        <taxon>Aphidoidea</taxon>
        <taxon>Aphididae</taxon>
        <taxon>Aphidini</taxon>
        <taxon>Aphis</taxon>
        <taxon>Aphis</taxon>
    </lineage>
</organism>
<protein>
    <submittedName>
        <fullName evidence="1">Uncharacterized protein</fullName>
    </submittedName>
</protein>
<sequence>MAVFLRTCEAPSYRTINESPISRNDESFIQQMLIFVFVYVGPYLNLLYDNTLPNTDVLFEYVVQFHLCELNWCWHSSIAIFVPLLTTYIPTDCTNVLHVGNKSGLDYKLQSKDVEFSLKNKDSHVNAYLLNKMRIEQAHIVVLWLPSNPLNSEDKAPPFWFPLSVNHRPFWPPDDIQLRNKIQNLDLVYELLAIIATCKMKESKKKINQKSTLTLIKLMSILIIVYIKPISYVVDVELLNLTSTRNDIFQIESICSHVGILYKIFIDLVAYLPKCISSRQDLFPNLLVSA</sequence>
<name>A0A6G0TGK2_APHGL</name>
<gene>
    <name evidence="1" type="ORF">AGLY_009631</name>
</gene>